<dbReference type="FunFam" id="2.40.30.10:FF:000020">
    <property type="entry name" value="Translation elongation factor EF-1"/>
    <property type="match status" value="1"/>
</dbReference>
<organism evidence="15 16">
    <name type="scientific">Sclerotinia borealis (strain F-4128)</name>
    <dbReference type="NCBI Taxonomy" id="1432307"/>
    <lineage>
        <taxon>Eukaryota</taxon>
        <taxon>Fungi</taxon>
        <taxon>Dikarya</taxon>
        <taxon>Ascomycota</taxon>
        <taxon>Pezizomycotina</taxon>
        <taxon>Leotiomycetes</taxon>
        <taxon>Helotiales</taxon>
        <taxon>Sclerotiniaceae</taxon>
        <taxon>Sclerotinia</taxon>
    </lineage>
</organism>
<evidence type="ECO:0000256" key="3">
    <source>
        <dbReference type="ARBA" id="ARBA00013870"/>
    </source>
</evidence>
<dbReference type="NCBIfam" id="TIGR00231">
    <property type="entry name" value="small_GTP"/>
    <property type="match status" value="1"/>
</dbReference>
<dbReference type="AlphaFoldDB" id="W9CEM1"/>
<accession>W9CEM1</accession>
<feature type="region of interest" description="Disordered" evidence="13">
    <location>
        <begin position="165"/>
        <end position="259"/>
    </location>
</feature>
<dbReference type="GO" id="GO:0006417">
    <property type="term" value="P:regulation of translation"/>
    <property type="evidence" value="ECO:0007669"/>
    <property type="project" value="UniProtKB-KW"/>
</dbReference>
<proteinExistence type="inferred from homology"/>
<dbReference type="InterPro" id="IPR009000">
    <property type="entry name" value="Transl_B-barrel_sf"/>
</dbReference>
<dbReference type="CDD" id="cd16267">
    <property type="entry name" value="HBS1-like_II"/>
    <property type="match status" value="1"/>
</dbReference>
<dbReference type="GO" id="GO:0005829">
    <property type="term" value="C:cytosol"/>
    <property type="evidence" value="ECO:0007669"/>
    <property type="project" value="GOC"/>
</dbReference>
<evidence type="ECO:0000256" key="6">
    <source>
        <dbReference type="ARBA" id="ARBA00022801"/>
    </source>
</evidence>
<name>W9CEM1_SCLBF</name>
<comment type="catalytic activity">
    <reaction evidence="10">
        <text>GTP + H2O = GDP + phosphate + H(+)</text>
        <dbReference type="Rhea" id="RHEA:19669"/>
        <dbReference type="ChEBI" id="CHEBI:15377"/>
        <dbReference type="ChEBI" id="CHEBI:15378"/>
        <dbReference type="ChEBI" id="CHEBI:37565"/>
        <dbReference type="ChEBI" id="CHEBI:43474"/>
        <dbReference type="ChEBI" id="CHEBI:58189"/>
    </reaction>
    <physiologicalReaction direction="left-to-right" evidence="10">
        <dbReference type="Rhea" id="RHEA:19670"/>
    </physiologicalReaction>
</comment>
<dbReference type="InterPro" id="IPR015033">
    <property type="entry name" value="HBS1-like_N"/>
</dbReference>
<dbReference type="InterPro" id="IPR004161">
    <property type="entry name" value="EFTu-like_2"/>
</dbReference>
<dbReference type="STRING" id="1432307.W9CEM1"/>
<keyword evidence="9" id="KW-0342">GTP-binding</keyword>
<protein>
    <recommendedName>
        <fullName evidence="12">Elongation factor 1 alpha-like protein</fullName>
    </recommendedName>
    <alternativeName>
        <fullName evidence="3">Elongation factor 1-alpha</fullName>
    </alternativeName>
</protein>
<comment type="caution">
    <text evidence="15">The sequence shown here is derived from an EMBL/GenBank/DDBJ whole genome shotgun (WGS) entry which is preliminary data.</text>
</comment>
<sequence length="784" mass="85252">MSRHKNVKNLDLDDELDDFDGGEDYGYDGEAGEELSEEDQEHMRQGTIKVREALPPGLSNVTEKQIQESLWHYYYDVGKTATYLISTYTPKVPKKIAANKSSECYDEALFFRTCTSSLSTKSFFADTPWLDIPLERRAILTPPARYPGGLLGGSSEGAPKMSKLQALAAARKKKAQDQQSSASEVEKPMASLSLNQTGGESTTELHESKPINNSGSSSKDSKHGGFPHRKRKDANPHEKVLKPQPTPRDYQTEVEPVVDSSPVYQASPSAFASTMFRTASATPRRQLENKFSMPYSSDILTAPANPFAGPSPDDVVIAAQAKASGKGGKGSSKAVGDKKEGSNGVDATKVEDVPRAKSKNLDVLAEFKKTRSKNAANFVVIGHVDAGKSTLMGRLLYDLKVVDQRTIDRYRKEAEKMGKSSFALAWVLDQGTEERSRGVTIDIAMNKFETEKTVFTILDAPGHRDFIPNMIAGASQADFAVLVIDASTGSFESGLKGQTKEHALLVRSMGVQRIIIVVNKLDTVGWSQERFDEISQQVSAFLMAAGFQDKNIKFIPCSGLQGDYIARRSTEQAAAWYTGPTLVEELDHSEPVARALNKPLRLTIGDIFRGGVQHPLSISGRIEAGSLQVGDSLLAQPSNEKCFIKGLEVDSEAVDWAVAGQNTTLHLSDIDPIHLKIGDVLCAPGNPISNIKSFTAKVLAFEFLTPMQVDVHRGRLHTAGKITEIVAVLDKGTGQVMGRKRPRIVKPAQVARVVVELEMAVPLEAPARVILRSDGVTVAAGLLE</sequence>
<dbReference type="PROSITE" id="PS51722">
    <property type="entry name" value="G_TR_2"/>
    <property type="match status" value="1"/>
</dbReference>
<evidence type="ECO:0000256" key="12">
    <source>
        <dbReference type="ARBA" id="ARBA00074866"/>
    </source>
</evidence>
<feature type="region of interest" description="Disordered" evidence="13">
    <location>
        <begin position="321"/>
        <end position="352"/>
    </location>
</feature>
<evidence type="ECO:0000256" key="9">
    <source>
        <dbReference type="ARBA" id="ARBA00023134"/>
    </source>
</evidence>
<dbReference type="SUPFAM" id="SSF50447">
    <property type="entry name" value="Translation proteins"/>
    <property type="match status" value="1"/>
</dbReference>
<evidence type="ECO:0000256" key="13">
    <source>
        <dbReference type="SAM" id="MobiDB-lite"/>
    </source>
</evidence>
<feature type="compositionally biased region" description="Acidic residues" evidence="13">
    <location>
        <begin position="12"/>
        <end position="40"/>
    </location>
</feature>
<evidence type="ECO:0000256" key="2">
    <source>
        <dbReference type="ARBA" id="ARBA00007249"/>
    </source>
</evidence>
<dbReference type="FunFam" id="2.40.30.10:FF:000070">
    <property type="entry name" value="Translation elongation factor EF-1 subunit"/>
    <property type="match status" value="1"/>
</dbReference>
<dbReference type="SUPFAM" id="SSF50465">
    <property type="entry name" value="EF-Tu/eEF-1alpha/eIF2-gamma C-terminal domain"/>
    <property type="match status" value="1"/>
</dbReference>
<dbReference type="InterPro" id="IPR027417">
    <property type="entry name" value="P-loop_NTPase"/>
</dbReference>
<dbReference type="GO" id="GO:0005525">
    <property type="term" value="F:GTP binding"/>
    <property type="evidence" value="ECO:0007669"/>
    <property type="project" value="UniProtKB-KW"/>
</dbReference>
<dbReference type="InterPro" id="IPR054696">
    <property type="entry name" value="GTP-eEF1A_C"/>
</dbReference>
<dbReference type="InterPro" id="IPR050100">
    <property type="entry name" value="TRAFAC_GTPase_members"/>
</dbReference>
<dbReference type="PRINTS" id="PR00315">
    <property type="entry name" value="ELONGATNFCT"/>
</dbReference>
<evidence type="ECO:0000256" key="4">
    <source>
        <dbReference type="ARBA" id="ARBA00022490"/>
    </source>
</evidence>
<dbReference type="Pfam" id="PF03144">
    <property type="entry name" value="GTP_EFTU_D2"/>
    <property type="match status" value="1"/>
</dbReference>
<dbReference type="FunFam" id="3.40.50.300:FF:000204">
    <property type="entry name" value="Translation elongation factor Tu"/>
    <property type="match status" value="1"/>
</dbReference>
<dbReference type="GO" id="GO:0002184">
    <property type="term" value="P:cytoplasmic translational termination"/>
    <property type="evidence" value="ECO:0007669"/>
    <property type="project" value="UniProtKB-ARBA"/>
</dbReference>
<keyword evidence="16" id="KW-1185">Reference proteome</keyword>
<dbReference type="Pfam" id="PF00009">
    <property type="entry name" value="GTP_EFTU"/>
    <property type="match status" value="1"/>
</dbReference>
<gene>
    <name evidence="15" type="ORF">SBOR_5287</name>
</gene>
<dbReference type="OrthoDB" id="342024at2759"/>
<dbReference type="GO" id="GO:0003924">
    <property type="term" value="F:GTPase activity"/>
    <property type="evidence" value="ECO:0007669"/>
    <property type="project" value="InterPro"/>
</dbReference>
<dbReference type="GO" id="GO:1990533">
    <property type="term" value="C:Dom34-Hbs1 complex"/>
    <property type="evidence" value="ECO:0007669"/>
    <property type="project" value="UniProtKB-ARBA"/>
</dbReference>
<dbReference type="Proteomes" id="UP000019487">
    <property type="component" value="Unassembled WGS sequence"/>
</dbReference>
<keyword evidence="4" id="KW-0963">Cytoplasm</keyword>
<feature type="region of interest" description="Disordered" evidence="13">
    <location>
        <begin position="1"/>
        <end position="45"/>
    </location>
</feature>
<keyword evidence="5" id="KW-0547">Nucleotide-binding</keyword>
<dbReference type="PANTHER" id="PTHR23115">
    <property type="entry name" value="TRANSLATION FACTOR"/>
    <property type="match status" value="1"/>
</dbReference>
<dbReference type="InterPro" id="IPR000795">
    <property type="entry name" value="T_Tr_GTP-bd_dom"/>
</dbReference>
<keyword evidence="8" id="KW-0648">Protein biosynthesis</keyword>
<evidence type="ECO:0000256" key="11">
    <source>
        <dbReference type="ARBA" id="ARBA00063537"/>
    </source>
</evidence>
<feature type="compositionally biased region" description="Polar residues" evidence="13">
    <location>
        <begin position="192"/>
        <end position="202"/>
    </location>
</feature>
<comment type="subcellular location">
    <subcellularLocation>
        <location evidence="1">Cytoplasm</location>
    </subcellularLocation>
</comment>
<dbReference type="InterPro" id="IPR031157">
    <property type="entry name" value="G_TR_CS"/>
</dbReference>
<feature type="domain" description="Tr-type G" evidence="14">
    <location>
        <begin position="373"/>
        <end position="592"/>
    </location>
</feature>
<evidence type="ECO:0000259" key="14">
    <source>
        <dbReference type="PROSITE" id="PS51722"/>
    </source>
</evidence>
<evidence type="ECO:0000256" key="1">
    <source>
        <dbReference type="ARBA" id="ARBA00004496"/>
    </source>
</evidence>
<dbReference type="Gene3D" id="3.40.50.300">
    <property type="entry name" value="P-loop containing nucleotide triphosphate hydrolases"/>
    <property type="match status" value="1"/>
</dbReference>
<evidence type="ECO:0000256" key="10">
    <source>
        <dbReference type="ARBA" id="ARBA00049117"/>
    </source>
</evidence>
<evidence type="ECO:0000313" key="15">
    <source>
        <dbReference type="EMBL" id="ESZ94291.1"/>
    </source>
</evidence>
<dbReference type="EMBL" id="AYSA01000256">
    <property type="protein sequence ID" value="ESZ94291.1"/>
    <property type="molecule type" value="Genomic_DNA"/>
</dbReference>
<dbReference type="HOGENOM" id="CLU_007265_3_2_1"/>
<evidence type="ECO:0000256" key="8">
    <source>
        <dbReference type="ARBA" id="ARBA00022917"/>
    </source>
</evidence>
<comment type="subunit">
    <text evidence="11">Component of the Dom34-Hbs1 complex, also named Pelota-HBS1L complex, composed of dom34 and hbs1.</text>
</comment>
<reference evidence="15 16" key="1">
    <citation type="journal article" date="2014" name="Genome Announc.">
        <title>Draft genome sequence of Sclerotinia borealis, a psychrophilic plant pathogenic fungus.</title>
        <authorList>
            <person name="Mardanov A.V."/>
            <person name="Beletsky A.V."/>
            <person name="Kadnikov V.V."/>
            <person name="Ignatov A.N."/>
            <person name="Ravin N.V."/>
        </authorList>
    </citation>
    <scope>NUCLEOTIDE SEQUENCE [LARGE SCALE GENOMIC DNA]</scope>
    <source>
        <strain evidence="16">F-4157</strain>
    </source>
</reference>
<evidence type="ECO:0000313" key="16">
    <source>
        <dbReference type="Proteomes" id="UP000019487"/>
    </source>
</evidence>
<dbReference type="Gene3D" id="2.40.30.10">
    <property type="entry name" value="Translation factors"/>
    <property type="match status" value="2"/>
</dbReference>
<keyword evidence="7" id="KW-0810">Translation regulation</keyword>
<keyword evidence="6" id="KW-0378">Hydrolase</keyword>
<dbReference type="PROSITE" id="PS00301">
    <property type="entry name" value="G_TR_1"/>
    <property type="match status" value="1"/>
</dbReference>
<dbReference type="SUPFAM" id="SSF52540">
    <property type="entry name" value="P-loop containing nucleoside triphosphate hydrolases"/>
    <property type="match status" value="1"/>
</dbReference>
<evidence type="ECO:0000256" key="7">
    <source>
        <dbReference type="ARBA" id="ARBA00022845"/>
    </source>
</evidence>
<evidence type="ECO:0000256" key="5">
    <source>
        <dbReference type="ARBA" id="ARBA00022741"/>
    </source>
</evidence>
<dbReference type="CDD" id="cd01883">
    <property type="entry name" value="EF1_alpha"/>
    <property type="match status" value="1"/>
</dbReference>
<dbReference type="InterPro" id="IPR005225">
    <property type="entry name" value="Small_GTP-bd"/>
</dbReference>
<dbReference type="Pfam" id="PF08938">
    <property type="entry name" value="HBS1_N"/>
    <property type="match status" value="1"/>
</dbReference>
<dbReference type="InterPro" id="IPR009001">
    <property type="entry name" value="Transl_elong_EF1A/Init_IF2_C"/>
</dbReference>
<comment type="similarity">
    <text evidence="2">Belongs to the TRAFAC class translation factor GTPase superfamily. Classic translation factor GTPase family. EF-Tu/EF-1A subfamily.</text>
</comment>
<dbReference type="Pfam" id="PF22594">
    <property type="entry name" value="GTP-eEF1A_C"/>
    <property type="match status" value="1"/>
</dbReference>